<protein>
    <submittedName>
        <fullName evidence="4">Membrane trafficking regulatory protein</fullName>
    </submittedName>
</protein>
<sequence>MTIAQQNHPPKPEGKLWRRLFPTTTTASSSQSGGAFRSNVKQTSSVSSLARSILPACRRLRLDPSTNLYFPHEPGRQVKSAVKIRNNSKSHVAFKLQTTAPKSCYMRPPGGILAPGESLFATVFKFVEHLENNEKHVEHKRKIKFKIMSESERRNRLCTRFDEQKDHVTIERIFRAALEKLKRQLEEAEAAIKAPKKPPAENGSRVGGGGLVIDEWKQRREKYLARQKVEAVDSSSTSS</sequence>
<evidence type="ECO:0000313" key="5">
    <source>
        <dbReference type="Proteomes" id="UP001454036"/>
    </source>
</evidence>
<dbReference type="InterPro" id="IPR016763">
    <property type="entry name" value="VAP"/>
</dbReference>
<evidence type="ECO:0000256" key="2">
    <source>
        <dbReference type="SAM" id="MobiDB-lite"/>
    </source>
</evidence>
<comment type="similarity">
    <text evidence="1">Belongs to the VAMP-associated protein (VAP) (TC 9.B.17) family.</text>
</comment>
<dbReference type="InterPro" id="IPR013783">
    <property type="entry name" value="Ig-like_fold"/>
</dbReference>
<keyword evidence="5" id="KW-1185">Reference proteome</keyword>
<dbReference type="InterPro" id="IPR008962">
    <property type="entry name" value="PapD-like_sf"/>
</dbReference>
<reference evidence="4 5" key="1">
    <citation type="submission" date="2024-01" db="EMBL/GenBank/DDBJ databases">
        <title>The complete chloroplast genome sequence of Lithospermum erythrorhizon: insights into the phylogenetic relationship among Boraginaceae species and the maternal lineages of purple gromwells.</title>
        <authorList>
            <person name="Okada T."/>
            <person name="Watanabe K."/>
        </authorList>
    </citation>
    <scope>NUCLEOTIDE SEQUENCE [LARGE SCALE GENOMIC DNA]</scope>
</reference>
<dbReference type="AlphaFoldDB" id="A0AAV3R5A6"/>
<dbReference type="GO" id="GO:0061817">
    <property type="term" value="P:endoplasmic reticulum-plasma membrane tethering"/>
    <property type="evidence" value="ECO:0007669"/>
    <property type="project" value="TreeGrafter"/>
</dbReference>
<dbReference type="PROSITE" id="PS50202">
    <property type="entry name" value="MSP"/>
    <property type="match status" value="1"/>
</dbReference>
<dbReference type="PANTHER" id="PTHR10809:SF142">
    <property type="entry name" value="VESICLE-ASSOCIATED PROTEIN 4-1-LIKE"/>
    <property type="match status" value="1"/>
</dbReference>
<feature type="region of interest" description="Disordered" evidence="2">
    <location>
        <begin position="190"/>
        <end position="212"/>
    </location>
</feature>
<dbReference type="GO" id="GO:0005789">
    <property type="term" value="C:endoplasmic reticulum membrane"/>
    <property type="evidence" value="ECO:0007669"/>
    <property type="project" value="InterPro"/>
</dbReference>
<feature type="domain" description="MSP" evidence="3">
    <location>
        <begin position="59"/>
        <end position="179"/>
    </location>
</feature>
<dbReference type="GO" id="GO:0005886">
    <property type="term" value="C:plasma membrane"/>
    <property type="evidence" value="ECO:0007669"/>
    <property type="project" value="TreeGrafter"/>
</dbReference>
<name>A0AAV3R5A6_LITER</name>
<dbReference type="InterPro" id="IPR000535">
    <property type="entry name" value="MSP_dom"/>
</dbReference>
<evidence type="ECO:0000313" key="4">
    <source>
        <dbReference type="EMBL" id="GAA0170491.1"/>
    </source>
</evidence>
<proteinExistence type="inferred from homology"/>
<gene>
    <name evidence="4" type="ORF">LIER_24736</name>
</gene>
<dbReference type="Pfam" id="PF00635">
    <property type="entry name" value="Motile_Sperm"/>
    <property type="match status" value="1"/>
</dbReference>
<dbReference type="SUPFAM" id="SSF49354">
    <property type="entry name" value="PapD-like"/>
    <property type="match status" value="1"/>
</dbReference>
<dbReference type="Proteomes" id="UP001454036">
    <property type="component" value="Unassembled WGS sequence"/>
</dbReference>
<dbReference type="GO" id="GO:0090158">
    <property type="term" value="P:endoplasmic reticulum membrane organization"/>
    <property type="evidence" value="ECO:0007669"/>
    <property type="project" value="TreeGrafter"/>
</dbReference>
<dbReference type="PANTHER" id="PTHR10809">
    <property type="entry name" value="VESICLE-ASSOCIATED MEMBRANE PROTEIN-ASSOCIATED PROTEIN"/>
    <property type="match status" value="1"/>
</dbReference>
<accession>A0AAV3R5A6</accession>
<evidence type="ECO:0000256" key="1">
    <source>
        <dbReference type="ARBA" id="ARBA00008932"/>
    </source>
</evidence>
<dbReference type="EMBL" id="BAABME010007268">
    <property type="protein sequence ID" value="GAA0170491.1"/>
    <property type="molecule type" value="Genomic_DNA"/>
</dbReference>
<organism evidence="4 5">
    <name type="scientific">Lithospermum erythrorhizon</name>
    <name type="common">Purple gromwell</name>
    <name type="synonym">Lithospermum officinale var. erythrorhizon</name>
    <dbReference type="NCBI Taxonomy" id="34254"/>
    <lineage>
        <taxon>Eukaryota</taxon>
        <taxon>Viridiplantae</taxon>
        <taxon>Streptophyta</taxon>
        <taxon>Embryophyta</taxon>
        <taxon>Tracheophyta</taxon>
        <taxon>Spermatophyta</taxon>
        <taxon>Magnoliopsida</taxon>
        <taxon>eudicotyledons</taxon>
        <taxon>Gunneridae</taxon>
        <taxon>Pentapetalae</taxon>
        <taxon>asterids</taxon>
        <taxon>lamiids</taxon>
        <taxon>Boraginales</taxon>
        <taxon>Boraginaceae</taxon>
        <taxon>Boraginoideae</taxon>
        <taxon>Lithospermeae</taxon>
        <taxon>Lithospermum</taxon>
    </lineage>
</organism>
<comment type="caution">
    <text evidence="4">The sequence shown here is derived from an EMBL/GenBank/DDBJ whole genome shotgun (WGS) entry which is preliminary data.</text>
</comment>
<dbReference type="Gene3D" id="2.60.40.10">
    <property type="entry name" value="Immunoglobulins"/>
    <property type="match status" value="1"/>
</dbReference>
<evidence type="ECO:0000259" key="3">
    <source>
        <dbReference type="PROSITE" id="PS50202"/>
    </source>
</evidence>